<dbReference type="eggNOG" id="COG0438">
    <property type="taxonomic scope" value="Bacteria"/>
</dbReference>
<dbReference type="Gene3D" id="3.40.50.2000">
    <property type="entry name" value="Glycogen Phosphorylase B"/>
    <property type="match status" value="2"/>
</dbReference>
<dbReference type="Proteomes" id="UP000007721">
    <property type="component" value="Chromosome"/>
</dbReference>
<dbReference type="PANTHER" id="PTHR12526">
    <property type="entry name" value="GLYCOSYLTRANSFERASE"/>
    <property type="match status" value="1"/>
</dbReference>
<evidence type="ECO:0000313" key="2">
    <source>
        <dbReference type="EMBL" id="ACM20487.1"/>
    </source>
</evidence>
<evidence type="ECO:0000259" key="1">
    <source>
        <dbReference type="Pfam" id="PF00534"/>
    </source>
</evidence>
<name>B9M8Z1_GEODF</name>
<keyword evidence="3" id="KW-1185">Reference proteome</keyword>
<dbReference type="OrthoDB" id="9790710at2"/>
<dbReference type="CDD" id="cd03801">
    <property type="entry name" value="GT4_PimA-like"/>
    <property type="match status" value="1"/>
</dbReference>
<dbReference type="PANTHER" id="PTHR12526:SF630">
    <property type="entry name" value="GLYCOSYLTRANSFERASE"/>
    <property type="match status" value="1"/>
</dbReference>
<protein>
    <submittedName>
        <fullName evidence="2">Glycosyltransferase</fullName>
    </submittedName>
</protein>
<organism evidence="2 3">
    <name type="scientific">Geotalea daltonii (strain DSM 22248 / JCM 15807 / FRC-32)</name>
    <name type="common">Geobacter daltonii</name>
    <dbReference type="NCBI Taxonomy" id="316067"/>
    <lineage>
        <taxon>Bacteria</taxon>
        <taxon>Pseudomonadati</taxon>
        <taxon>Thermodesulfobacteriota</taxon>
        <taxon>Desulfuromonadia</taxon>
        <taxon>Geobacterales</taxon>
        <taxon>Geobacteraceae</taxon>
        <taxon>Geotalea</taxon>
    </lineage>
</organism>
<dbReference type="GO" id="GO:0016757">
    <property type="term" value="F:glycosyltransferase activity"/>
    <property type="evidence" value="ECO:0007669"/>
    <property type="project" value="InterPro"/>
</dbReference>
<dbReference type="Pfam" id="PF00534">
    <property type="entry name" value="Glycos_transf_1"/>
    <property type="match status" value="1"/>
</dbReference>
<dbReference type="HOGENOM" id="CLU_059315_0_0_7"/>
<dbReference type="RefSeq" id="WP_012647216.1">
    <property type="nucleotide sequence ID" value="NC_011979.1"/>
</dbReference>
<sequence length="392" mass="44558">MIKEQKPKILTLVGFYLPGYKAGGPLRTIANMVEHLNDYEFWIITRDRDLGDESPYEEIKPDKWQRVGNAMVHYLSPERCTIRRLAVLIAETSYDVLYINSFFDPFFTVRPLLARKLGLLPNKPVIIAPRGEFSEGAIKIKRHKKHLFIKLAGLIRLYANVVWHASSTHEAQDVLRVLGMGSGTIHVALDLPSRKSLIASGVSPQAESADAVTRVVFLSRISPKKNLDYALKALSKVKQKILFNIYGPAEDQSYWNRCQETISQLPANISVKYWGAVHPDQVSSIFNAHDLFFFPTRGENYGHVIAEALSVGTAVLLSDQTPWRDLQSEHLGWDLPLENIDEFARIIEEYAIMPIEEKLAWRKDIISKTTKRLSKNETIEANRSLFMSVVNK</sequence>
<dbReference type="KEGG" id="geo:Geob_2133"/>
<feature type="domain" description="Glycosyl transferase family 1" evidence="1">
    <location>
        <begin position="214"/>
        <end position="354"/>
    </location>
</feature>
<keyword evidence="2" id="KW-0808">Transferase</keyword>
<dbReference type="SUPFAM" id="SSF53756">
    <property type="entry name" value="UDP-Glycosyltransferase/glycogen phosphorylase"/>
    <property type="match status" value="1"/>
</dbReference>
<dbReference type="STRING" id="316067.Geob_2133"/>
<dbReference type="InterPro" id="IPR001296">
    <property type="entry name" value="Glyco_trans_1"/>
</dbReference>
<reference evidence="2 3" key="1">
    <citation type="submission" date="2009-01" db="EMBL/GenBank/DDBJ databases">
        <title>Complete sequence of Geobacter sp. FRC-32.</title>
        <authorList>
            <consortium name="US DOE Joint Genome Institute"/>
            <person name="Lucas S."/>
            <person name="Copeland A."/>
            <person name="Lapidus A."/>
            <person name="Glavina del Rio T."/>
            <person name="Dalin E."/>
            <person name="Tice H."/>
            <person name="Bruce D."/>
            <person name="Goodwin L."/>
            <person name="Pitluck S."/>
            <person name="Saunders E."/>
            <person name="Brettin T."/>
            <person name="Detter J.C."/>
            <person name="Han C."/>
            <person name="Larimer F."/>
            <person name="Land M."/>
            <person name="Hauser L."/>
            <person name="Kyrpides N."/>
            <person name="Ovchinnikova G."/>
            <person name="Kostka J."/>
            <person name="Richardson P."/>
        </authorList>
    </citation>
    <scope>NUCLEOTIDE SEQUENCE [LARGE SCALE GENOMIC DNA]</scope>
    <source>
        <strain evidence="3">DSM 22248 / JCM 15807 / FRC-32</strain>
    </source>
</reference>
<dbReference type="CAZy" id="GT4">
    <property type="family name" value="Glycosyltransferase Family 4"/>
</dbReference>
<proteinExistence type="predicted"/>
<dbReference type="EMBL" id="CP001390">
    <property type="protein sequence ID" value="ACM20487.1"/>
    <property type="molecule type" value="Genomic_DNA"/>
</dbReference>
<accession>B9M8Z1</accession>
<dbReference type="AlphaFoldDB" id="B9M8Z1"/>
<evidence type="ECO:0000313" key="3">
    <source>
        <dbReference type="Proteomes" id="UP000007721"/>
    </source>
</evidence>
<gene>
    <name evidence="2" type="ordered locus">Geob_2133</name>
</gene>